<protein>
    <recommendedName>
        <fullName evidence="4">Transglutaminase-like domain-containing protein</fullName>
    </recommendedName>
</protein>
<keyword evidence="1" id="KW-0472">Membrane</keyword>
<feature type="transmembrane region" description="Helical" evidence="1">
    <location>
        <begin position="228"/>
        <end position="248"/>
    </location>
</feature>
<dbReference type="AlphaFoldDB" id="A0A2G6K7M0"/>
<keyword evidence="1" id="KW-0812">Transmembrane</keyword>
<organism evidence="2 3">
    <name type="scientific">candidate division KSB3 bacterium</name>
    <dbReference type="NCBI Taxonomy" id="2044937"/>
    <lineage>
        <taxon>Bacteria</taxon>
        <taxon>candidate division KSB3</taxon>
    </lineage>
</organism>
<evidence type="ECO:0000256" key="1">
    <source>
        <dbReference type="SAM" id="Phobius"/>
    </source>
</evidence>
<dbReference type="EMBL" id="PDSK01000135">
    <property type="protein sequence ID" value="PIE31625.1"/>
    <property type="molecule type" value="Genomic_DNA"/>
</dbReference>
<gene>
    <name evidence="2" type="ORF">CSA56_17775</name>
</gene>
<accession>A0A2G6K7M0</accession>
<dbReference type="SUPFAM" id="SSF54001">
    <property type="entry name" value="Cysteine proteinases"/>
    <property type="match status" value="1"/>
</dbReference>
<keyword evidence="1" id="KW-1133">Transmembrane helix</keyword>
<evidence type="ECO:0000313" key="3">
    <source>
        <dbReference type="Proteomes" id="UP000230821"/>
    </source>
</evidence>
<evidence type="ECO:0000313" key="2">
    <source>
        <dbReference type="EMBL" id="PIE31625.1"/>
    </source>
</evidence>
<feature type="transmembrane region" description="Helical" evidence="1">
    <location>
        <begin position="199"/>
        <end position="216"/>
    </location>
</feature>
<dbReference type="Proteomes" id="UP000230821">
    <property type="component" value="Unassembled WGS sequence"/>
</dbReference>
<comment type="caution">
    <text evidence="2">The sequence shown here is derived from an EMBL/GenBank/DDBJ whole genome shotgun (WGS) entry which is preliminary data.</text>
</comment>
<proteinExistence type="predicted"/>
<reference evidence="2 3" key="1">
    <citation type="submission" date="2017-10" db="EMBL/GenBank/DDBJ databases">
        <title>Novel microbial diversity and functional potential in the marine mammal oral microbiome.</title>
        <authorList>
            <person name="Dudek N.K."/>
            <person name="Sun C.L."/>
            <person name="Burstein D."/>
            <person name="Kantor R.S."/>
            <person name="Aliaga Goltsman D.S."/>
            <person name="Bik E.M."/>
            <person name="Thomas B.C."/>
            <person name="Banfield J.F."/>
            <person name="Relman D.A."/>
        </authorList>
    </citation>
    <scope>NUCLEOTIDE SEQUENCE [LARGE SCALE GENOMIC DNA]</scope>
    <source>
        <strain evidence="2">DOLJORAL78_47_16</strain>
    </source>
</reference>
<dbReference type="InterPro" id="IPR038765">
    <property type="entry name" value="Papain-like_cys_pep_sf"/>
</dbReference>
<name>A0A2G6K7M0_9BACT</name>
<dbReference type="Gene3D" id="3.10.620.30">
    <property type="match status" value="1"/>
</dbReference>
<evidence type="ECO:0008006" key="4">
    <source>
        <dbReference type="Google" id="ProtNLM"/>
    </source>
</evidence>
<sequence length="276" mass="31600">MLLIVLFFVLNPHPSLFMKQLYRYANMESLIQTDFKALEGINSDIDAMLPSDADQQQEFAAVQRYVYQHIRYAYDWDNWGNVDFWPTAEEVWERQEEDCDGRAVLAASILRSRGFPSATLVGNVQHIWVRLDQQELMGPMAEQNISRQEGKLVVTLPSLDVILGGLSIYIADFPTIRNVILFSVVLLLCYHPYTNPVQFLGIMSIGLLGFLFLKDWANDLMCHQREGVTLSFIGGCLLLGLSLCLSFFSHTNSMRKMLRIWLCQAQREHSIPENAD</sequence>
<feature type="transmembrane region" description="Helical" evidence="1">
    <location>
        <begin position="176"/>
        <end position="193"/>
    </location>
</feature>